<dbReference type="PANTHER" id="PTHR43728:SF1">
    <property type="entry name" value="FE-S OXIDOREDUCTASE"/>
    <property type="match status" value="1"/>
</dbReference>
<dbReference type="InterPro" id="IPR058240">
    <property type="entry name" value="rSAM_sf"/>
</dbReference>
<dbReference type="InterPro" id="IPR026351">
    <property type="entry name" value="rSAM_ArsS-like"/>
</dbReference>
<gene>
    <name evidence="8" type="primary">arsS</name>
    <name evidence="8" type="ORF">RM531_14315</name>
</gene>
<dbReference type="EMBL" id="JAVRHY010000018">
    <property type="protein sequence ID" value="MDT0619649.1"/>
    <property type="molecule type" value="Genomic_DNA"/>
</dbReference>
<feature type="domain" description="Arsenosugar biosynthesis radical SAM protein ArsS-like C-terminal" evidence="7">
    <location>
        <begin position="182"/>
        <end position="318"/>
    </location>
</feature>
<evidence type="ECO:0000256" key="2">
    <source>
        <dbReference type="ARBA" id="ARBA00022691"/>
    </source>
</evidence>
<keyword evidence="2" id="KW-0949">S-adenosyl-L-methionine</keyword>
<keyword evidence="3" id="KW-0479">Metal-binding</keyword>
<dbReference type="Pfam" id="PF04055">
    <property type="entry name" value="Radical_SAM"/>
    <property type="match status" value="1"/>
</dbReference>
<reference evidence="8 9" key="1">
    <citation type="submission" date="2023-09" db="EMBL/GenBank/DDBJ databases">
        <authorList>
            <person name="Rey-Velasco X."/>
        </authorList>
    </citation>
    <scope>NUCLEOTIDE SEQUENCE [LARGE SCALE GENOMIC DNA]</scope>
    <source>
        <strain evidence="8 9">P385</strain>
    </source>
</reference>
<organism evidence="8 9">
    <name type="scientific">Spectribacter acetivorans</name>
    <dbReference type="NCBI Taxonomy" id="3075603"/>
    <lineage>
        <taxon>Bacteria</taxon>
        <taxon>Pseudomonadati</taxon>
        <taxon>Pseudomonadota</taxon>
        <taxon>Gammaproteobacteria</taxon>
        <taxon>Salinisphaerales</taxon>
        <taxon>Salinisphaeraceae</taxon>
        <taxon>Spectribacter</taxon>
    </lineage>
</organism>
<dbReference type="PANTHER" id="PTHR43728">
    <property type="entry name" value="SLR0304 PROTEIN"/>
    <property type="match status" value="1"/>
</dbReference>
<evidence type="ECO:0000259" key="6">
    <source>
        <dbReference type="Pfam" id="PF04055"/>
    </source>
</evidence>
<evidence type="ECO:0000256" key="5">
    <source>
        <dbReference type="ARBA" id="ARBA00023014"/>
    </source>
</evidence>
<dbReference type="RefSeq" id="WP_311660208.1">
    <property type="nucleotide sequence ID" value="NZ_JAVRHY010000018.1"/>
</dbReference>
<dbReference type="InterPro" id="IPR024521">
    <property type="entry name" value="ArsS-like_C"/>
</dbReference>
<feature type="domain" description="Radical SAM core" evidence="6">
    <location>
        <begin position="27"/>
        <end position="163"/>
    </location>
</feature>
<keyword evidence="4" id="KW-0408">Iron</keyword>
<evidence type="ECO:0000259" key="7">
    <source>
        <dbReference type="Pfam" id="PF12345"/>
    </source>
</evidence>
<dbReference type="NCBIfam" id="TIGR04167">
    <property type="entry name" value="rSAM_SeCys"/>
    <property type="match status" value="1"/>
</dbReference>
<dbReference type="Pfam" id="PF12345">
    <property type="entry name" value="DUF3641"/>
    <property type="match status" value="1"/>
</dbReference>
<evidence type="ECO:0000256" key="4">
    <source>
        <dbReference type="ARBA" id="ARBA00023004"/>
    </source>
</evidence>
<comment type="caution">
    <text evidence="8">The sequence shown here is derived from an EMBL/GenBank/DDBJ whole genome shotgun (WGS) entry which is preliminary data.</text>
</comment>
<dbReference type="InterPro" id="IPR007197">
    <property type="entry name" value="rSAM"/>
</dbReference>
<dbReference type="InterPro" id="IPR013785">
    <property type="entry name" value="Aldolase_TIM"/>
</dbReference>
<accession>A0ABU3BBK8</accession>
<dbReference type="SFLD" id="SFLDS00029">
    <property type="entry name" value="Radical_SAM"/>
    <property type="match status" value="1"/>
</dbReference>
<evidence type="ECO:0000313" key="9">
    <source>
        <dbReference type="Proteomes" id="UP001259982"/>
    </source>
</evidence>
<evidence type="ECO:0000313" key="8">
    <source>
        <dbReference type="EMBL" id="MDT0619649.1"/>
    </source>
</evidence>
<evidence type="ECO:0000256" key="1">
    <source>
        <dbReference type="ARBA" id="ARBA00001966"/>
    </source>
</evidence>
<keyword evidence="5" id="KW-0411">Iron-sulfur</keyword>
<dbReference type="SUPFAM" id="SSF102114">
    <property type="entry name" value="Radical SAM enzymes"/>
    <property type="match status" value="1"/>
</dbReference>
<evidence type="ECO:0000256" key="3">
    <source>
        <dbReference type="ARBA" id="ARBA00022723"/>
    </source>
</evidence>
<name>A0ABU3BBK8_9GAMM</name>
<keyword evidence="9" id="KW-1185">Reference proteome</keyword>
<dbReference type="Proteomes" id="UP001259982">
    <property type="component" value="Unassembled WGS sequence"/>
</dbReference>
<comment type="cofactor">
    <cofactor evidence="1">
        <name>[4Fe-4S] cluster</name>
        <dbReference type="ChEBI" id="CHEBI:49883"/>
    </cofactor>
</comment>
<proteinExistence type="predicted"/>
<dbReference type="CDD" id="cd01335">
    <property type="entry name" value="Radical_SAM"/>
    <property type="match status" value="1"/>
</dbReference>
<protein>
    <submittedName>
        <fullName evidence="8">Arsenosugar biosynthesis radical SAM protein ArsS</fullName>
    </submittedName>
</protein>
<sequence>MRDTQPLFQQTDFPPLRRARLETLQMNLGYLCNLACTHCHVAAGPRRTELMDRETMDVALDFIQRQSIANLDVTGGSPEMNPHFEYLMREAAALGTHLMDRCNPTIIEEPGYEWVPDLLAELRVEVVASLPCYTSDNVDKQRGKGVFDASIKALQKLNDRGYGHPDSGLTLNLVYNPAGPTLPPPQEQLQADYKQFLTDEFGIVFNDLFTLANMPIKRFGSILLSKGQFGDYMALLQESHRAENARNVMCRSLVSVDYRGYVYDCDFNQMLDVPLGATNRPRTHLRDLLDTDFNGQSIAVADHCYGCTAGQGSSCGGALN</sequence>
<dbReference type="Gene3D" id="3.20.20.70">
    <property type="entry name" value="Aldolase class I"/>
    <property type="match status" value="1"/>
</dbReference>